<keyword evidence="5" id="KW-1185">Reference proteome</keyword>
<feature type="domain" description="N-acetyltransferase" evidence="1">
    <location>
        <begin position="1"/>
        <end position="146"/>
    </location>
</feature>
<dbReference type="InterPro" id="IPR000182">
    <property type="entry name" value="GNAT_dom"/>
</dbReference>
<evidence type="ECO:0000313" key="3">
    <source>
        <dbReference type="EMBL" id="GEQ53575.1"/>
    </source>
</evidence>
<accession>A0AAN4UAE0</accession>
<reference evidence="3" key="1">
    <citation type="submission" date="2019-08" db="EMBL/GenBank/DDBJ databases">
        <authorList>
            <person name="Ishikawa M."/>
            <person name="Suzuki T."/>
            <person name="Matsutani M."/>
        </authorList>
    </citation>
    <scope>NUCLEOTIDE SEQUENCE</scope>
    <source>
        <strain evidence="3">7C1</strain>
        <strain evidence="2">8C4</strain>
    </source>
</reference>
<dbReference type="Gene3D" id="3.40.630.30">
    <property type="match status" value="1"/>
</dbReference>
<proteinExistence type="predicted"/>
<evidence type="ECO:0000313" key="4">
    <source>
        <dbReference type="Proteomes" id="UP000886597"/>
    </source>
</evidence>
<dbReference type="GO" id="GO:0016747">
    <property type="term" value="F:acyltransferase activity, transferring groups other than amino-acyl groups"/>
    <property type="evidence" value="ECO:0007669"/>
    <property type="project" value="InterPro"/>
</dbReference>
<reference evidence="3" key="2">
    <citation type="journal article" date="2020" name="Int. Dairy J.">
        <title>Lactic acid bacterial diversity in Brie cheese focusing on salt concentration and pH of isolation medium and characterisation of halophilic and alkaliphilic lactic acid bacterial isolates.</title>
        <authorList>
            <person name="Unno R."/>
            <person name="Matsutani M."/>
            <person name="Suzuki T."/>
            <person name="Kodama K."/>
            <person name="Matsushita H."/>
            <person name="Yamasato K."/>
            <person name="Koizumi Y."/>
            <person name="Ishikawa M."/>
        </authorList>
    </citation>
    <scope>NUCLEOTIDE SEQUENCE</scope>
    <source>
        <strain evidence="3">7C1</strain>
        <strain evidence="2">8C4</strain>
    </source>
</reference>
<dbReference type="RefSeq" id="WP_202583514.1">
    <property type="nucleotide sequence ID" value="NZ_BKBO01000005.1"/>
</dbReference>
<dbReference type="CDD" id="cd04301">
    <property type="entry name" value="NAT_SF"/>
    <property type="match status" value="1"/>
</dbReference>
<name>A0AAN4UAE0_9ENTE</name>
<evidence type="ECO:0000313" key="5">
    <source>
        <dbReference type="Proteomes" id="UP000886607"/>
    </source>
</evidence>
<organism evidence="3 4">
    <name type="scientific">Tetragenococcus koreensis</name>
    <dbReference type="NCBI Taxonomy" id="290335"/>
    <lineage>
        <taxon>Bacteria</taxon>
        <taxon>Bacillati</taxon>
        <taxon>Bacillota</taxon>
        <taxon>Bacilli</taxon>
        <taxon>Lactobacillales</taxon>
        <taxon>Enterococcaceae</taxon>
        <taxon>Tetragenococcus</taxon>
    </lineage>
</organism>
<gene>
    <name evidence="2" type="ORF">TK11N_04190</name>
    <name evidence="3" type="ORF">TK2N_04190</name>
</gene>
<dbReference type="InterPro" id="IPR016181">
    <property type="entry name" value="Acyl_CoA_acyltransferase"/>
</dbReference>
<evidence type="ECO:0000259" key="1">
    <source>
        <dbReference type="PROSITE" id="PS51186"/>
    </source>
</evidence>
<dbReference type="Pfam" id="PF13673">
    <property type="entry name" value="Acetyltransf_10"/>
    <property type="match status" value="1"/>
</dbReference>
<dbReference type="Proteomes" id="UP000886607">
    <property type="component" value="Unassembled WGS sequence"/>
</dbReference>
<evidence type="ECO:0000313" key="2">
    <source>
        <dbReference type="EMBL" id="GEQ48567.1"/>
    </source>
</evidence>
<dbReference type="Proteomes" id="UP000886597">
    <property type="component" value="Unassembled WGS sequence"/>
</dbReference>
<protein>
    <recommendedName>
        <fullName evidence="1">N-acetyltransferase domain-containing protein</fullName>
    </recommendedName>
</protein>
<dbReference type="PROSITE" id="PS51186">
    <property type="entry name" value="GNAT"/>
    <property type="match status" value="1"/>
</dbReference>
<sequence>MIIKEIQYGTQEYQQTLDLRDKVMRLPLGLSIYDEDLYKEKDAYLLGAFDDEQLLGVGVLIQTENIDTLKVDYLCVDTDIQNKHIGTKLLQAIEEYALLIGKNSIVLEARITAEPFYRRLSYSSSGGKFTKAHVPIEHILMNKQLIKQS</sequence>
<dbReference type="EMBL" id="BKBQ01000005">
    <property type="protein sequence ID" value="GEQ53575.1"/>
    <property type="molecule type" value="Genomic_DNA"/>
</dbReference>
<dbReference type="EMBL" id="BKBO01000005">
    <property type="protein sequence ID" value="GEQ48567.1"/>
    <property type="molecule type" value="Genomic_DNA"/>
</dbReference>
<dbReference type="SUPFAM" id="SSF55729">
    <property type="entry name" value="Acyl-CoA N-acyltransferases (Nat)"/>
    <property type="match status" value="1"/>
</dbReference>
<dbReference type="AlphaFoldDB" id="A0AAN4UAE0"/>
<comment type="caution">
    <text evidence="3">The sequence shown here is derived from an EMBL/GenBank/DDBJ whole genome shotgun (WGS) entry which is preliminary data.</text>
</comment>